<dbReference type="AlphaFoldDB" id="A0A9P4KDP5"/>
<evidence type="ECO:0000313" key="2">
    <source>
        <dbReference type="EMBL" id="KAF2267322.1"/>
    </source>
</evidence>
<dbReference type="EMBL" id="ML986592">
    <property type="protein sequence ID" value="KAF2267322.1"/>
    <property type="molecule type" value="Genomic_DNA"/>
</dbReference>
<protein>
    <recommendedName>
        <fullName evidence="1">B30.2/SPRY domain-containing protein</fullName>
    </recommendedName>
</protein>
<organism evidence="2 3">
    <name type="scientific">Lojkania enalia</name>
    <dbReference type="NCBI Taxonomy" id="147567"/>
    <lineage>
        <taxon>Eukaryota</taxon>
        <taxon>Fungi</taxon>
        <taxon>Dikarya</taxon>
        <taxon>Ascomycota</taxon>
        <taxon>Pezizomycotina</taxon>
        <taxon>Dothideomycetes</taxon>
        <taxon>Pleosporomycetidae</taxon>
        <taxon>Pleosporales</taxon>
        <taxon>Pleosporales incertae sedis</taxon>
        <taxon>Lojkania</taxon>
    </lineage>
</organism>
<dbReference type="Proteomes" id="UP000800093">
    <property type="component" value="Unassembled WGS sequence"/>
</dbReference>
<dbReference type="OrthoDB" id="2413516at2759"/>
<accession>A0A9P4KDP5</accession>
<evidence type="ECO:0000259" key="1">
    <source>
        <dbReference type="PROSITE" id="PS50188"/>
    </source>
</evidence>
<comment type="caution">
    <text evidence="2">The sequence shown here is derived from an EMBL/GenBank/DDBJ whole genome shotgun (WGS) entry which is preliminary data.</text>
</comment>
<dbReference type="InterPro" id="IPR043136">
    <property type="entry name" value="B30.2/SPRY_sf"/>
</dbReference>
<reference evidence="3" key="1">
    <citation type="journal article" date="2020" name="Stud. Mycol.">
        <title>101 Dothideomycetes genomes: A test case for predicting lifestyles and emergence of pathogens.</title>
        <authorList>
            <person name="Haridas S."/>
            <person name="Albert R."/>
            <person name="Binder M."/>
            <person name="Bloem J."/>
            <person name="LaButti K."/>
            <person name="Salamov A."/>
            <person name="Andreopoulos B."/>
            <person name="Baker S."/>
            <person name="Barry K."/>
            <person name="Bills G."/>
            <person name="Bluhm B."/>
            <person name="Cannon C."/>
            <person name="Castanera R."/>
            <person name="Culley D."/>
            <person name="Daum C."/>
            <person name="Ezra D."/>
            <person name="Gonzalez J."/>
            <person name="Henrissat B."/>
            <person name="Kuo A."/>
            <person name="Liang C."/>
            <person name="Lipzen A."/>
            <person name="Lutzoni F."/>
            <person name="Magnuson J."/>
            <person name="Mondo S."/>
            <person name="Nolan M."/>
            <person name="Ohm R."/>
            <person name="Pangilinan J."/>
            <person name="Park H.-J."/>
            <person name="Ramirez L."/>
            <person name="Alfaro M."/>
            <person name="Sun H."/>
            <person name="Tritt A."/>
            <person name="Yoshinaga Y."/>
            <person name="Zwiers L.-H."/>
            <person name="Turgeon B."/>
            <person name="Goodwin S."/>
            <person name="Spatafora J."/>
            <person name="Crous P."/>
            <person name="Grigoriev I."/>
        </authorList>
    </citation>
    <scope>NUCLEOTIDE SEQUENCE [LARGE SCALE GENOMIC DNA]</scope>
    <source>
        <strain evidence="3">CBS 304.66</strain>
    </source>
</reference>
<proteinExistence type="predicted"/>
<dbReference type="InterPro" id="IPR001870">
    <property type="entry name" value="B30.2/SPRY"/>
</dbReference>
<sequence>MIRKAILLALPDVPSRTISIGLLQEHNSQEELAGEGYGTWGYRCSDGSMLAGNNIVGSGPTYGAGKRVGMEINLKRTAWYSLDGNRVGNMLEDVLGQLYPAVSI</sequence>
<feature type="domain" description="B30.2/SPRY" evidence="1">
    <location>
        <begin position="1"/>
        <end position="104"/>
    </location>
</feature>
<dbReference type="InterPro" id="IPR013320">
    <property type="entry name" value="ConA-like_dom_sf"/>
</dbReference>
<gene>
    <name evidence="2" type="ORF">CC78DRAFT_577276</name>
</gene>
<name>A0A9P4KDP5_9PLEO</name>
<dbReference type="PROSITE" id="PS50188">
    <property type="entry name" value="B302_SPRY"/>
    <property type="match status" value="1"/>
</dbReference>
<dbReference type="Gene3D" id="2.60.120.920">
    <property type="match status" value="1"/>
</dbReference>
<dbReference type="SUPFAM" id="SSF49899">
    <property type="entry name" value="Concanavalin A-like lectins/glucanases"/>
    <property type="match status" value="1"/>
</dbReference>
<evidence type="ECO:0000313" key="3">
    <source>
        <dbReference type="Proteomes" id="UP000800093"/>
    </source>
</evidence>
<keyword evidence="3" id="KW-1185">Reference proteome</keyword>